<proteinExistence type="predicted"/>
<comment type="caution">
    <text evidence="2">The sequence shown here is derived from an EMBL/GenBank/DDBJ whole genome shotgun (WGS) entry which is preliminary data.</text>
</comment>
<sequence length="239" mass="27251">MTIYYIKTKTILFFSVAVLFCCNLSAQFAVISDPDGYANIRSEAKKGNNISDRLNNGSPVYCYDSYDSANNWIGIDYTKNNKDLGGYVYKDRVKYVSEFSKIPSIKETTEKVIFQKDNLNITIESKNFDPKTAKLGYLKNDKSILEKINGKQVWGRDGTIPRKTYKLIAVTIGSKTIEIPKNAFDDLFEPSFFNTEINYDKKEDILYISAMNGDGAGGYVILWIIEKGKYKERQITRGF</sequence>
<dbReference type="EMBL" id="JBHLYW010000003">
    <property type="protein sequence ID" value="MFC0075961.1"/>
    <property type="molecule type" value="Genomic_DNA"/>
</dbReference>
<keyword evidence="1" id="KW-0732">Signal</keyword>
<gene>
    <name evidence="2" type="ORF">ACFFLS_02835</name>
</gene>
<name>A0ABV6BKL5_9FLAO</name>
<evidence type="ECO:0000256" key="1">
    <source>
        <dbReference type="SAM" id="SignalP"/>
    </source>
</evidence>
<feature type="chain" id="PRO_5047419937" description="SH3b domain-containing protein" evidence="1">
    <location>
        <begin position="30"/>
        <end position="239"/>
    </location>
</feature>
<reference evidence="2 3" key="1">
    <citation type="submission" date="2024-09" db="EMBL/GenBank/DDBJ databases">
        <authorList>
            <person name="Sun Q."/>
            <person name="Mori K."/>
        </authorList>
    </citation>
    <scope>NUCLEOTIDE SEQUENCE [LARGE SCALE GENOMIC DNA]</scope>
    <source>
        <strain evidence="2 3">CGMCC 1.12926</strain>
    </source>
</reference>
<evidence type="ECO:0000313" key="2">
    <source>
        <dbReference type="EMBL" id="MFC0075961.1"/>
    </source>
</evidence>
<dbReference type="Gene3D" id="2.30.30.40">
    <property type="entry name" value="SH3 Domains"/>
    <property type="match status" value="1"/>
</dbReference>
<keyword evidence="3" id="KW-1185">Reference proteome</keyword>
<organism evidence="2 3">
    <name type="scientific">Flavobacterium procerum</name>
    <dbReference type="NCBI Taxonomy" id="1455569"/>
    <lineage>
        <taxon>Bacteria</taxon>
        <taxon>Pseudomonadati</taxon>
        <taxon>Bacteroidota</taxon>
        <taxon>Flavobacteriia</taxon>
        <taxon>Flavobacteriales</taxon>
        <taxon>Flavobacteriaceae</taxon>
        <taxon>Flavobacterium</taxon>
    </lineage>
</organism>
<dbReference type="RefSeq" id="WP_379683312.1">
    <property type="nucleotide sequence ID" value="NZ_JBHLYW010000003.1"/>
</dbReference>
<feature type="signal peptide" evidence="1">
    <location>
        <begin position="1"/>
        <end position="29"/>
    </location>
</feature>
<evidence type="ECO:0008006" key="4">
    <source>
        <dbReference type="Google" id="ProtNLM"/>
    </source>
</evidence>
<dbReference type="Proteomes" id="UP001589734">
    <property type="component" value="Unassembled WGS sequence"/>
</dbReference>
<accession>A0ABV6BKL5</accession>
<protein>
    <recommendedName>
        <fullName evidence="4">SH3b domain-containing protein</fullName>
    </recommendedName>
</protein>
<evidence type="ECO:0000313" key="3">
    <source>
        <dbReference type="Proteomes" id="UP001589734"/>
    </source>
</evidence>